<keyword evidence="4" id="KW-1185">Reference proteome</keyword>
<dbReference type="EMBL" id="LTDL01000014">
    <property type="protein sequence ID" value="OAG31716.1"/>
    <property type="molecule type" value="Genomic_DNA"/>
</dbReference>
<comment type="caution">
    <text evidence="3">The sequence shown here is derived from an EMBL/GenBank/DDBJ whole genome shotgun (WGS) entry which is preliminary data.</text>
</comment>
<keyword evidence="1" id="KW-1133">Transmembrane helix</keyword>
<accession>A0A177EJ25</accession>
<feature type="domain" description="N-acetyltransferase" evidence="2">
    <location>
        <begin position="57"/>
        <end position="218"/>
    </location>
</feature>
<dbReference type="Gene3D" id="3.40.630.30">
    <property type="match status" value="1"/>
</dbReference>
<dbReference type="GeneID" id="93646541"/>
<dbReference type="InterPro" id="IPR000182">
    <property type="entry name" value="GNAT_dom"/>
</dbReference>
<evidence type="ECO:0000313" key="3">
    <source>
        <dbReference type="EMBL" id="OAG31716.1"/>
    </source>
</evidence>
<dbReference type="SUPFAM" id="SSF55729">
    <property type="entry name" value="Acyl-CoA N-acyltransferases (Nat)"/>
    <property type="match status" value="1"/>
</dbReference>
<feature type="transmembrane region" description="Helical" evidence="1">
    <location>
        <begin position="20"/>
        <end position="41"/>
    </location>
</feature>
<dbReference type="VEuPathDB" id="MicrosporidiaDB:NEDG_00191"/>
<dbReference type="OrthoDB" id="2195369at2759"/>
<organism evidence="3 4">
    <name type="scientific">Nematocida displodere</name>
    <dbReference type="NCBI Taxonomy" id="1805483"/>
    <lineage>
        <taxon>Eukaryota</taxon>
        <taxon>Fungi</taxon>
        <taxon>Fungi incertae sedis</taxon>
        <taxon>Microsporidia</taxon>
        <taxon>Nematocida</taxon>
    </lineage>
</organism>
<protein>
    <recommendedName>
        <fullName evidence="2">N-acetyltransferase domain-containing protein</fullName>
    </recommendedName>
</protein>
<keyword evidence="1" id="KW-0812">Transmembrane</keyword>
<dbReference type="RefSeq" id="XP_067545317.1">
    <property type="nucleotide sequence ID" value="XM_067687609.1"/>
</dbReference>
<dbReference type="AlphaFoldDB" id="A0A177EJ25"/>
<evidence type="ECO:0000259" key="2">
    <source>
        <dbReference type="PROSITE" id="PS51186"/>
    </source>
</evidence>
<evidence type="ECO:0000256" key="1">
    <source>
        <dbReference type="SAM" id="Phobius"/>
    </source>
</evidence>
<dbReference type="InterPro" id="IPR016181">
    <property type="entry name" value="Acyl_CoA_acyltransferase"/>
</dbReference>
<keyword evidence="1" id="KW-0472">Membrane</keyword>
<dbReference type="Pfam" id="PF17013">
    <property type="entry name" value="Acetyltransf_15"/>
    <property type="match status" value="1"/>
</dbReference>
<sequence>MSLVKPRKQRKVPGEKARGLLGWFFRCFFVGCVVLGIAFVYEKTRTSPNTEEGEDKIEYFVSFPAQKHKTLEIDLTEPLQAFGMESVTDEIASFYRTRYVITQAKKDGKLMASMFVVPVYYTNSDAADLVREPVLEIYNIYVSKQFRGQRVSIAHINRSLKYLQKVYGLSGSARVALHVSPKDALMETAYALYRTSGFIHGQFSQYGPSEYRNSLEVLADLPLIDSAIASHPYADMTYTEEKQQAGNKYLVMFTTLDVLYSTVEAQPYTKNDYLRHLEAGKKVRGILESMYVYNE</sequence>
<reference evidence="3 4" key="1">
    <citation type="submission" date="2016-02" db="EMBL/GenBank/DDBJ databases">
        <title>Discovery of a natural microsporidian pathogen with a broad tissue tropism in Caenorhabditis elegans.</title>
        <authorList>
            <person name="Luallen R.J."/>
            <person name="Reinke A.W."/>
            <person name="Tong L."/>
            <person name="Botts M.R."/>
            <person name="Felix M.-A."/>
            <person name="Troemel E.R."/>
        </authorList>
    </citation>
    <scope>NUCLEOTIDE SEQUENCE [LARGE SCALE GENOMIC DNA]</scope>
    <source>
        <strain evidence="3 4">JUm2807</strain>
    </source>
</reference>
<name>A0A177EJ25_9MICR</name>
<dbReference type="PROSITE" id="PS51186">
    <property type="entry name" value="GNAT"/>
    <property type="match status" value="1"/>
</dbReference>
<dbReference type="GO" id="GO:0016747">
    <property type="term" value="F:acyltransferase activity, transferring groups other than amino-acyl groups"/>
    <property type="evidence" value="ECO:0007669"/>
    <property type="project" value="InterPro"/>
</dbReference>
<evidence type="ECO:0000313" key="4">
    <source>
        <dbReference type="Proteomes" id="UP000185944"/>
    </source>
</evidence>
<gene>
    <name evidence="3" type="ORF">NEDG_00191</name>
</gene>
<proteinExistence type="predicted"/>
<dbReference type="InterPro" id="IPR031523">
    <property type="entry name" value="Acetyltransf_15"/>
</dbReference>
<dbReference type="Proteomes" id="UP000185944">
    <property type="component" value="Unassembled WGS sequence"/>
</dbReference>